<evidence type="ECO:0000256" key="8">
    <source>
        <dbReference type="ARBA" id="ARBA00023235"/>
    </source>
</evidence>
<dbReference type="EMBL" id="BMPI01000005">
    <property type="protein sequence ID" value="GGM14100.1"/>
    <property type="molecule type" value="Genomic_DNA"/>
</dbReference>
<dbReference type="Gene3D" id="3.40.50.300">
    <property type="entry name" value="P-loop containing nucleotide triphosphate hydrolases"/>
    <property type="match status" value="2"/>
</dbReference>
<comment type="similarity">
    <text evidence="1">Belongs to the helicase family. RecQ subfamily.</text>
</comment>
<evidence type="ECO:0000256" key="3">
    <source>
        <dbReference type="ARBA" id="ARBA00022741"/>
    </source>
</evidence>
<evidence type="ECO:0000259" key="13">
    <source>
        <dbReference type="PROSITE" id="PS51192"/>
    </source>
</evidence>
<evidence type="ECO:0000256" key="4">
    <source>
        <dbReference type="ARBA" id="ARBA00022801"/>
    </source>
</evidence>
<evidence type="ECO:0000256" key="2">
    <source>
        <dbReference type="ARBA" id="ARBA00022723"/>
    </source>
</evidence>
<organism evidence="15 16">
    <name type="scientific">Dactylosporangium sucinum</name>
    <dbReference type="NCBI Taxonomy" id="1424081"/>
    <lineage>
        <taxon>Bacteria</taxon>
        <taxon>Bacillati</taxon>
        <taxon>Actinomycetota</taxon>
        <taxon>Actinomycetes</taxon>
        <taxon>Micromonosporales</taxon>
        <taxon>Micromonosporaceae</taxon>
        <taxon>Dactylosporangium</taxon>
    </lineage>
</organism>
<dbReference type="InterPro" id="IPR014001">
    <property type="entry name" value="Helicase_ATP-bd"/>
</dbReference>
<dbReference type="Pfam" id="PF00271">
    <property type="entry name" value="Helicase_C"/>
    <property type="match status" value="1"/>
</dbReference>
<accession>A0A917T920</accession>
<feature type="domain" description="Helicase C-terminal" evidence="14">
    <location>
        <begin position="226"/>
        <end position="383"/>
    </location>
</feature>
<keyword evidence="8" id="KW-0413">Isomerase</keyword>
<comment type="caution">
    <text evidence="15">The sequence shown here is derived from an EMBL/GenBank/DDBJ whole genome shotgun (WGS) entry which is preliminary data.</text>
</comment>
<dbReference type="GO" id="GO:0043138">
    <property type="term" value="F:3'-5' DNA helicase activity"/>
    <property type="evidence" value="ECO:0007669"/>
    <property type="project" value="UniProtKB-EC"/>
</dbReference>
<dbReference type="PROSITE" id="PS51194">
    <property type="entry name" value="HELICASE_CTER"/>
    <property type="match status" value="1"/>
</dbReference>
<dbReference type="SUPFAM" id="SSF52540">
    <property type="entry name" value="P-loop containing nucleoside triphosphate hydrolases"/>
    <property type="match status" value="1"/>
</dbReference>
<feature type="domain" description="Helicase ATP-binding" evidence="13">
    <location>
        <begin position="31"/>
        <end position="202"/>
    </location>
</feature>
<dbReference type="InterPro" id="IPR011545">
    <property type="entry name" value="DEAD/DEAH_box_helicase_dom"/>
</dbReference>
<dbReference type="GO" id="GO:0006281">
    <property type="term" value="P:DNA repair"/>
    <property type="evidence" value="ECO:0007669"/>
    <property type="project" value="TreeGrafter"/>
</dbReference>
<dbReference type="GO" id="GO:0016787">
    <property type="term" value="F:hydrolase activity"/>
    <property type="evidence" value="ECO:0007669"/>
    <property type="project" value="UniProtKB-KW"/>
</dbReference>
<dbReference type="InterPro" id="IPR004589">
    <property type="entry name" value="DNA_helicase_ATP-dep_RecQ"/>
</dbReference>
<dbReference type="PANTHER" id="PTHR13710:SF105">
    <property type="entry name" value="ATP-DEPENDENT DNA HELICASE Q1"/>
    <property type="match status" value="1"/>
</dbReference>
<keyword evidence="4" id="KW-0378">Hydrolase</keyword>
<reference evidence="15" key="1">
    <citation type="journal article" date="2014" name="Int. J. Syst. Evol. Microbiol.">
        <title>Complete genome sequence of Corynebacterium casei LMG S-19264T (=DSM 44701T), isolated from a smear-ripened cheese.</title>
        <authorList>
            <consortium name="US DOE Joint Genome Institute (JGI-PGF)"/>
            <person name="Walter F."/>
            <person name="Albersmeier A."/>
            <person name="Kalinowski J."/>
            <person name="Ruckert C."/>
        </authorList>
    </citation>
    <scope>NUCLEOTIDE SEQUENCE</scope>
    <source>
        <strain evidence="15">JCM 19831</strain>
    </source>
</reference>
<dbReference type="GO" id="GO:0003677">
    <property type="term" value="F:DNA binding"/>
    <property type="evidence" value="ECO:0007669"/>
    <property type="project" value="UniProtKB-KW"/>
</dbReference>
<dbReference type="InterPro" id="IPR001650">
    <property type="entry name" value="Helicase_C-like"/>
</dbReference>
<dbReference type="GO" id="GO:0046872">
    <property type="term" value="F:metal ion binding"/>
    <property type="evidence" value="ECO:0007669"/>
    <property type="project" value="UniProtKB-KW"/>
</dbReference>
<dbReference type="GO" id="GO:0043590">
    <property type="term" value="C:bacterial nucleoid"/>
    <property type="evidence" value="ECO:0007669"/>
    <property type="project" value="TreeGrafter"/>
</dbReference>
<dbReference type="GO" id="GO:0030894">
    <property type="term" value="C:replisome"/>
    <property type="evidence" value="ECO:0007669"/>
    <property type="project" value="TreeGrafter"/>
</dbReference>
<dbReference type="AlphaFoldDB" id="A0A917T920"/>
<dbReference type="EC" id="5.6.2.4" evidence="10"/>
<protein>
    <recommendedName>
        <fullName evidence="11">ATP-dependent DNA helicase RecQ</fullName>
        <ecNumber evidence="10">5.6.2.4</ecNumber>
    </recommendedName>
    <alternativeName>
        <fullName evidence="12">DNA 3'-5' helicase RecQ</fullName>
    </alternativeName>
</protein>
<keyword evidence="2" id="KW-0479">Metal-binding</keyword>
<comment type="catalytic activity">
    <reaction evidence="9">
        <text>Couples ATP hydrolysis with the unwinding of duplex DNA by translocating in the 3'-5' direction.</text>
        <dbReference type="EC" id="5.6.2.4"/>
    </reaction>
</comment>
<dbReference type="Proteomes" id="UP000642070">
    <property type="component" value="Unassembled WGS sequence"/>
</dbReference>
<keyword evidence="6" id="KW-0067">ATP-binding</keyword>
<evidence type="ECO:0000256" key="11">
    <source>
        <dbReference type="ARBA" id="ARBA00044535"/>
    </source>
</evidence>
<evidence type="ECO:0000256" key="10">
    <source>
        <dbReference type="ARBA" id="ARBA00034808"/>
    </source>
</evidence>
<dbReference type="InterPro" id="IPR032284">
    <property type="entry name" value="RecQ_Zn-bd"/>
</dbReference>
<proteinExistence type="inferred from homology"/>
<dbReference type="CDD" id="cd17920">
    <property type="entry name" value="DEXHc_RecQ"/>
    <property type="match status" value="1"/>
</dbReference>
<sequence length="548" mass="59864">MAAMTGTDELRRVARERFGWERLRDEQVRAMEALMAGRDALAVLPTGAGKSAIYQVPAPLLPGPTIVISPLLALQQDQIASLTARHHESLVAVRLSSAEGKTERAEALEALRAGDAEFVFLTPEQFADPARAALIKALKPSLVAVDEAHCVSAWGHDFRPDYLQLGQFIRELGRPPVVALTATASPPVREDIVERLGMRDPEVVVTGLDRPNLFLESVHCPDEETRWRRLVARLRESTPPGIVYAPTRRATEELAERLAGEGFEAVAYHGGMSAGERERAHEAFLADEVPIMVATTAFGMGIDKRNIRWVNHVSLPDSPDSYLQEIGRAGRDGQPAHVLLLHRTEDSGLRKFFTNVSVDRDEVADLAALLRAADRPLTRDELEEKTGLGARKLGQLLTLLEEVGGARMLSGGKVKAPRWAPVPARAAELAEAQAERQQTVSRSRLDMMRNFAETELCRGQALLAYFGEHLPAICGHCDNCADGSAAAGEAAAGDVPFPIHSEVRHGEWGKGVVLSYAGDQMTVLFEKVGYKTLSVPVVEEHRLLKRVS</sequence>
<evidence type="ECO:0000256" key="6">
    <source>
        <dbReference type="ARBA" id="ARBA00022840"/>
    </source>
</evidence>
<dbReference type="GO" id="GO:0009378">
    <property type="term" value="F:four-way junction helicase activity"/>
    <property type="evidence" value="ECO:0007669"/>
    <property type="project" value="TreeGrafter"/>
</dbReference>
<evidence type="ECO:0000256" key="7">
    <source>
        <dbReference type="ARBA" id="ARBA00023125"/>
    </source>
</evidence>
<dbReference type="GO" id="GO:0006310">
    <property type="term" value="P:DNA recombination"/>
    <property type="evidence" value="ECO:0007669"/>
    <property type="project" value="InterPro"/>
</dbReference>
<gene>
    <name evidence="15" type="primary">recQ</name>
    <name evidence="15" type="ORF">GCM10007977_013960</name>
</gene>
<name>A0A917T920_9ACTN</name>
<dbReference type="GO" id="GO:0005737">
    <property type="term" value="C:cytoplasm"/>
    <property type="evidence" value="ECO:0007669"/>
    <property type="project" value="TreeGrafter"/>
</dbReference>
<keyword evidence="7" id="KW-0238">DNA-binding</keyword>
<keyword evidence="5 15" id="KW-0347">Helicase</keyword>
<reference evidence="15" key="2">
    <citation type="submission" date="2020-09" db="EMBL/GenBank/DDBJ databases">
        <authorList>
            <person name="Sun Q."/>
            <person name="Ohkuma M."/>
        </authorList>
    </citation>
    <scope>NUCLEOTIDE SEQUENCE</scope>
    <source>
        <strain evidence="15">JCM 19831</strain>
    </source>
</reference>
<dbReference type="PROSITE" id="PS51192">
    <property type="entry name" value="HELICASE_ATP_BIND_1"/>
    <property type="match status" value="1"/>
</dbReference>
<dbReference type="NCBIfam" id="TIGR00614">
    <property type="entry name" value="recQ_fam"/>
    <property type="match status" value="1"/>
</dbReference>
<dbReference type="Pfam" id="PF16124">
    <property type="entry name" value="RecQ_Zn_bind"/>
    <property type="match status" value="1"/>
</dbReference>
<dbReference type="GO" id="GO:0005524">
    <property type="term" value="F:ATP binding"/>
    <property type="evidence" value="ECO:0007669"/>
    <property type="project" value="UniProtKB-KW"/>
</dbReference>
<evidence type="ECO:0000256" key="12">
    <source>
        <dbReference type="ARBA" id="ARBA00044550"/>
    </source>
</evidence>
<evidence type="ECO:0000256" key="9">
    <source>
        <dbReference type="ARBA" id="ARBA00034617"/>
    </source>
</evidence>
<dbReference type="SMART" id="SM00487">
    <property type="entry name" value="DEXDc"/>
    <property type="match status" value="1"/>
</dbReference>
<evidence type="ECO:0000259" key="14">
    <source>
        <dbReference type="PROSITE" id="PS51194"/>
    </source>
</evidence>
<dbReference type="SMART" id="SM00490">
    <property type="entry name" value="HELICc"/>
    <property type="match status" value="1"/>
</dbReference>
<evidence type="ECO:0000313" key="16">
    <source>
        <dbReference type="Proteomes" id="UP000642070"/>
    </source>
</evidence>
<evidence type="ECO:0000256" key="5">
    <source>
        <dbReference type="ARBA" id="ARBA00022806"/>
    </source>
</evidence>
<dbReference type="Pfam" id="PF00270">
    <property type="entry name" value="DEAD"/>
    <property type="match status" value="1"/>
</dbReference>
<keyword evidence="16" id="KW-1185">Reference proteome</keyword>
<dbReference type="InterPro" id="IPR027417">
    <property type="entry name" value="P-loop_NTPase"/>
</dbReference>
<keyword evidence="3" id="KW-0547">Nucleotide-binding</keyword>
<dbReference type="PANTHER" id="PTHR13710">
    <property type="entry name" value="DNA HELICASE RECQ FAMILY MEMBER"/>
    <property type="match status" value="1"/>
</dbReference>
<evidence type="ECO:0000313" key="15">
    <source>
        <dbReference type="EMBL" id="GGM14100.1"/>
    </source>
</evidence>
<evidence type="ECO:0000256" key="1">
    <source>
        <dbReference type="ARBA" id="ARBA00005446"/>
    </source>
</evidence>
<dbReference type="RefSeq" id="WP_190248867.1">
    <property type="nucleotide sequence ID" value="NZ_BMPI01000005.1"/>
</dbReference>